<keyword evidence="1" id="KW-0472">Membrane</keyword>
<keyword evidence="1" id="KW-1133">Transmembrane helix</keyword>
<feature type="transmembrane region" description="Helical" evidence="1">
    <location>
        <begin position="344"/>
        <end position="368"/>
    </location>
</feature>
<feature type="transmembrane region" description="Helical" evidence="1">
    <location>
        <begin position="320"/>
        <end position="338"/>
    </location>
</feature>
<proteinExistence type="predicted"/>
<keyword evidence="1" id="KW-0812">Transmembrane</keyword>
<protein>
    <submittedName>
        <fullName evidence="2">Uncharacterized protein</fullName>
    </submittedName>
</protein>
<accession>A0A9D2IFZ5</accession>
<reference evidence="2" key="1">
    <citation type="journal article" date="2021" name="PeerJ">
        <title>Extensive microbial diversity within the chicken gut microbiome revealed by metagenomics and culture.</title>
        <authorList>
            <person name="Gilroy R."/>
            <person name="Ravi A."/>
            <person name="Getino M."/>
            <person name="Pursley I."/>
            <person name="Horton D.L."/>
            <person name="Alikhan N.F."/>
            <person name="Baker D."/>
            <person name="Gharbi K."/>
            <person name="Hall N."/>
            <person name="Watson M."/>
            <person name="Adriaenssens E.M."/>
            <person name="Foster-Nyarko E."/>
            <person name="Jarju S."/>
            <person name="Secka A."/>
            <person name="Antonio M."/>
            <person name="Oren A."/>
            <person name="Chaudhuri R.R."/>
            <person name="La Ragione R."/>
            <person name="Hildebrand F."/>
            <person name="Pallen M.J."/>
        </authorList>
    </citation>
    <scope>NUCLEOTIDE SEQUENCE</scope>
    <source>
        <strain evidence="2">CHK192-9172</strain>
    </source>
</reference>
<feature type="transmembrane region" description="Helical" evidence="1">
    <location>
        <begin position="190"/>
        <end position="214"/>
    </location>
</feature>
<sequence>MEKNFFTTLRVAFPVASVWFGAVVGPSMVSGAFAIVYFAPYGAWGVIFPMLAMAIAAVVIGMGANIARRFQAYEYNLYSKKLYGRFAKILSPILEIYMLIAMCVGGSAVIAMSAVFFLDLFGIPEFAGAVIMSAICIVLVLWGDVLVRYASSVMSVVMIAGLVVLAVLIISQRGAAMADIMENWYVPEEASVKAGAVGAIALGLSNCCNALTLSSVEQKVKNKRECAAIGVLSFIMSSMAFILSTLMVLPYCPEALTDTIPVLNIIKDYLIENVPWLHTIYVVTMILALISSGVPQLHAVASRLEKIYPRKWKSKLRKNALSGVLYFAVCIVVSFLGLEKIINYGYSFLGYAAIPLLAVPICILWPVIWKKKGTKYSV</sequence>
<feature type="transmembrane region" description="Helical" evidence="1">
    <location>
        <begin position="149"/>
        <end position="170"/>
    </location>
</feature>
<dbReference type="PANTHER" id="PTHR37814:SF1">
    <property type="entry name" value="MEMBRANE PROTEIN"/>
    <property type="match status" value="1"/>
</dbReference>
<evidence type="ECO:0000313" key="3">
    <source>
        <dbReference type="Proteomes" id="UP000824024"/>
    </source>
</evidence>
<feature type="transmembrane region" description="Helical" evidence="1">
    <location>
        <begin position="123"/>
        <end position="142"/>
    </location>
</feature>
<dbReference type="InterPro" id="IPR038728">
    <property type="entry name" value="YkvI-like"/>
</dbReference>
<feature type="transmembrane region" description="Helical" evidence="1">
    <location>
        <begin position="12"/>
        <end position="38"/>
    </location>
</feature>
<evidence type="ECO:0000256" key="1">
    <source>
        <dbReference type="SAM" id="Phobius"/>
    </source>
</evidence>
<dbReference type="AlphaFoldDB" id="A0A9D2IFZ5"/>
<comment type="caution">
    <text evidence="2">The sequence shown here is derived from an EMBL/GenBank/DDBJ whole genome shotgun (WGS) entry which is preliminary data.</text>
</comment>
<dbReference type="PANTHER" id="PTHR37814">
    <property type="entry name" value="CONSERVED MEMBRANE PROTEIN"/>
    <property type="match status" value="1"/>
</dbReference>
<name>A0A9D2IFZ5_9FIRM</name>
<dbReference type="Gene3D" id="1.20.1730.10">
    <property type="entry name" value="Sodium/glucose cotransporter"/>
    <property type="match status" value="1"/>
</dbReference>
<feature type="transmembrane region" description="Helical" evidence="1">
    <location>
        <begin position="44"/>
        <end position="68"/>
    </location>
</feature>
<reference evidence="2" key="2">
    <citation type="submission" date="2021-04" db="EMBL/GenBank/DDBJ databases">
        <authorList>
            <person name="Gilroy R."/>
        </authorList>
    </citation>
    <scope>NUCLEOTIDE SEQUENCE</scope>
    <source>
        <strain evidence="2">CHK192-9172</strain>
    </source>
</reference>
<organism evidence="2 3">
    <name type="scientific">Candidatus Eubacterium avistercoris</name>
    <dbReference type="NCBI Taxonomy" id="2838567"/>
    <lineage>
        <taxon>Bacteria</taxon>
        <taxon>Bacillati</taxon>
        <taxon>Bacillota</taxon>
        <taxon>Clostridia</taxon>
        <taxon>Eubacteriales</taxon>
        <taxon>Eubacteriaceae</taxon>
        <taxon>Eubacterium</taxon>
    </lineage>
</organism>
<dbReference type="Proteomes" id="UP000824024">
    <property type="component" value="Unassembled WGS sequence"/>
</dbReference>
<feature type="transmembrane region" description="Helical" evidence="1">
    <location>
        <begin position="226"/>
        <end position="249"/>
    </location>
</feature>
<feature type="transmembrane region" description="Helical" evidence="1">
    <location>
        <begin position="89"/>
        <end position="117"/>
    </location>
</feature>
<evidence type="ECO:0000313" key="2">
    <source>
        <dbReference type="EMBL" id="HIZ06943.1"/>
    </source>
</evidence>
<dbReference type="EMBL" id="DXCH01000089">
    <property type="protein sequence ID" value="HIZ06943.1"/>
    <property type="molecule type" value="Genomic_DNA"/>
</dbReference>
<feature type="transmembrane region" description="Helical" evidence="1">
    <location>
        <begin position="280"/>
        <end position="300"/>
    </location>
</feature>
<dbReference type="InterPro" id="IPR038377">
    <property type="entry name" value="Na/Glc_symporter_sf"/>
</dbReference>
<gene>
    <name evidence="2" type="ORF">IAA08_03280</name>
</gene>